<dbReference type="FunFam" id="1.25.40.10:FF:000381">
    <property type="entry name" value="Pentatricopeptide repeat-containing protein"/>
    <property type="match status" value="1"/>
</dbReference>
<gene>
    <name evidence="4" type="ORF">SSX86_015259</name>
</gene>
<dbReference type="NCBIfam" id="TIGR00756">
    <property type="entry name" value="PPR"/>
    <property type="match status" value="6"/>
</dbReference>
<sequence length="527" mass="58826">MHCFRSFQSASDGYVKIIKNHTLNRALESGKRLHAHLIINGLARSTHVASKLIDFYIKCRQIQDARKVFDEIPERNARRWSVLVGAYARHGYHQDAMGVFCKMQREGFEPNKFVLPSVLKACGHLLDRKTGEKLHAIAVKQEFEHDVFVGSALIDMYSKCGRIKKAKKVFDLMVEMDLVAMNTMVAGYVQHGFINEALTLVENTRSNGIIPDLVTWNTLIAGFSQANDDSTVAKLFQLMQEGGIDPDVVSWTSIISGFVQNLQNHKAFDSFKKMLATGIHPTSATISSLLPAFSNLADSVHGKEIHGYSVVTGIEKDVFVCSALIDMYAKCGFIHEAKMLFKNMPERNTITWNSMIFGSANHGHCNEAISLFNQMVDEKIKLDHLTFTAVLTACSQSGMVDFGKKIFLIMQEKFKIPPRLEHYACMVHLLGQEGKLTEAHELILQMPVEPDLFVWGAFLGACRLHGNVGLAQMAAKRVAELEPESAGSSLLLSSLYADVGSWGYAARVKHKMKKMRLKKLQASSWIG</sequence>
<feature type="repeat" description="PPR" evidence="3">
    <location>
        <begin position="212"/>
        <end position="246"/>
    </location>
</feature>
<comment type="caution">
    <text evidence="4">The sequence shown here is derived from an EMBL/GenBank/DDBJ whole genome shotgun (WGS) entry which is preliminary data.</text>
</comment>
<feature type="repeat" description="PPR" evidence="3">
    <location>
        <begin position="348"/>
        <end position="382"/>
    </location>
</feature>
<dbReference type="PANTHER" id="PTHR47926:SF487">
    <property type="entry name" value="REPEAT (TPR)-LIKE SUPERFAMILY PROTEIN, PUTATIVE-RELATED"/>
    <property type="match status" value="1"/>
</dbReference>
<keyword evidence="1" id="KW-0677">Repeat</keyword>
<evidence type="ECO:0008006" key="6">
    <source>
        <dbReference type="Google" id="ProtNLM"/>
    </source>
</evidence>
<reference evidence="4 5" key="1">
    <citation type="submission" date="2024-04" db="EMBL/GenBank/DDBJ databases">
        <title>The reference genome of an endangered Asteraceae, Deinandra increscens subsp. villosa, native to the Central Coast of California.</title>
        <authorList>
            <person name="Guilliams M."/>
            <person name="Hasenstab-Lehman K."/>
            <person name="Meyer R."/>
            <person name="Mcevoy S."/>
        </authorList>
    </citation>
    <scope>NUCLEOTIDE SEQUENCE [LARGE SCALE GENOMIC DNA]</scope>
    <source>
        <tissue evidence="4">Leaf</tissue>
    </source>
</reference>
<dbReference type="PANTHER" id="PTHR47926">
    <property type="entry name" value="PENTATRICOPEPTIDE REPEAT-CONTAINING PROTEIN"/>
    <property type="match status" value="1"/>
</dbReference>
<dbReference type="InterPro" id="IPR046960">
    <property type="entry name" value="PPR_At4g14850-like_plant"/>
</dbReference>
<feature type="repeat" description="PPR" evidence="3">
    <location>
        <begin position="146"/>
        <end position="176"/>
    </location>
</feature>
<evidence type="ECO:0000256" key="3">
    <source>
        <dbReference type="PROSITE-ProRule" id="PRU00708"/>
    </source>
</evidence>
<dbReference type="Proteomes" id="UP001408789">
    <property type="component" value="Unassembled WGS sequence"/>
</dbReference>
<dbReference type="EMBL" id="JBCNJP010000016">
    <property type="protein sequence ID" value="KAK9065857.1"/>
    <property type="molecule type" value="Genomic_DNA"/>
</dbReference>
<organism evidence="4 5">
    <name type="scientific">Deinandra increscens subsp. villosa</name>
    <dbReference type="NCBI Taxonomy" id="3103831"/>
    <lineage>
        <taxon>Eukaryota</taxon>
        <taxon>Viridiplantae</taxon>
        <taxon>Streptophyta</taxon>
        <taxon>Embryophyta</taxon>
        <taxon>Tracheophyta</taxon>
        <taxon>Spermatophyta</taxon>
        <taxon>Magnoliopsida</taxon>
        <taxon>eudicotyledons</taxon>
        <taxon>Gunneridae</taxon>
        <taxon>Pentapetalae</taxon>
        <taxon>asterids</taxon>
        <taxon>campanulids</taxon>
        <taxon>Asterales</taxon>
        <taxon>Asteraceae</taxon>
        <taxon>Asteroideae</taxon>
        <taxon>Heliantheae alliance</taxon>
        <taxon>Madieae</taxon>
        <taxon>Madiinae</taxon>
        <taxon>Deinandra</taxon>
    </lineage>
</organism>
<feature type="repeat" description="PPR" evidence="3">
    <location>
        <begin position="317"/>
        <end position="347"/>
    </location>
</feature>
<feature type="repeat" description="PPR" evidence="3">
    <location>
        <begin position="76"/>
        <end position="110"/>
    </location>
</feature>
<dbReference type="Pfam" id="PF13041">
    <property type="entry name" value="PPR_2"/>
    <property type="match status" value="2"/>
</dbReference>
<name>A0AAP0D414_9ASTR</name>
<accession>A0AAP0D414</accession>
<dbReference type="AlphaFoldDB" id="A0AAP0D414"/>
<keyword evidence="5" id="KW-1185">Reference proteome</keyword>
<evidence type="ECO:0000256" key="1">
    <source>
        <dbReference type="ARBA" id="ARBA00022737"/>
    </source>
</evidence>
<comment type="similarity">
    <text evidence="2">Belongs to the PPR family. PCMP-E subfamily.</text>
</comment>
<dbReference type="FunFam" id="1.25.40.10:FF:001383">
    <property type="entry name" value="Pentatricopeptide repeat-containing protein mitochondrial"/>
    <property type="match status" value="1"/>
</dbReference>
<evidence type="ECO:0000313" key="4">
    <source>
        <dbReference type="EMBL" id="KAK9065857.1"/>
    </source>
</evidence>
<protein>
    <recommendedName>
        <fullName evidence="6">Pentatricopeptide repeat-containing protein</fullName>
    </recommendedName>
</protein>
<feature type="repeat" description="PPR" evidence="3">
    <location>
        <begin position="177"/>
        <end position="211"/>
    </location>
</feature>
<dbReference type="GO" id="GO:0009451">
    <property type="term" value="P:RNA modification"/>
    <property type="evidence" value="ECO:0007669"/>
    <property type="project" value="InterPro"/>
</dbReference>
<evidence type="ECO:0000256" key="2">
    <source>
        <dbReference type="ARBA" id="ARBA00061659"/>
    </source>
</evidence>
<proteinExistence type="inferred from homology"/>
<dbReference type="Pfam" id="PF20431">
    <property type="entry name" value="E_motif"/>
    <property type="match status" value="1"/>
</dbReference>
<dbReference type="InterPro" id="IPR046848">
    <property type="entry name" value="E_motif"/>
</dbReference>
<dbReference type="Pfam" id="PF01535">
    <property type="entry name" value="PPR"/>
    <property type="match status" value="5"/>
</dbReference>
<dbReference type="GO" id="GO:0003723">
    <property type="term" value="F:RNA binding"/>
    <property type="evidence" value="ECO:0007669"/>
    <property type="project" value="InterPro"/>
</dbReference>
<dbReference type="InterPro" id="IPR011990">
    <property type="entry name" value="TPR-like_helical_dom_sf"/>
</dbReference>
<feature type="repeat" description="PPR" evidence="3">
    <location>
        <begin position="247"/>
        <end position="281"/>
    </location>
</feature>
<evidence type="ECO:0000313" key="5">
    <source>
        <dbReference type="Proteomes" id="UP001408789"/>
    </source>
</evidence>
<dbReference type="FunFam" id="1.25.40.10:FF:000212">
    <property type="entry name" value="Pentatricopeptide repeat-containing protein At2g03380, mitochondrial"/>
    <property type="match status" value="1"/>
</dbReference>
<dbReference type="Gene3D" id="1.25.40.10">
    <property type="entry name" value="Tetratricopeptide repeat domain"/>
    <property type="match status" value="5"/>
</dbReference>
<dbReference type="PROSITE" id="PS51375">
    <property type="entry name" value="PPR"/>
    <property type="match status" value="7"/>
</dbReference>
<dbReference type="InterPro" id="IPR002885">
    <property type="entry name" value="PPR_rpt"/>
</dbReference>